<keyword evidence="14" id="KW-1185">Reference proteome</keyword>
<evidence type="ECO:0000256" key="10">
    <source>
        <dbReference type="SAM" id="MobiDB-lite"/>
    </source>
</evidence>
<dbReference type="GO" id="GO:0030599">
    <property type="term" value="F:pectinesterase activity"/>
    <property type="evidence" value="ECO:0007669"/>
    <property type="project" value="UniProtKB-EC"/>
</dbReference>
<dbReference type="FunFam" id="2.160.20.10:FF:000001">
    <property type="entry name" value="Pectinesterase"/>
    <property type="match status" value="1"/>
</dbReference>
<protein>
    <recommendedName>
        <fullName evidence="4">pectinesterase</fullName>
        <ecNumber evidence="4">3.1.1.11</ecNumber>
    </recommendedName>
</protein>
<dbReference type="InterPro" id="IPR035513">
    <property type="entry name" value="Invertase/methylesterase_inhib"/>
</dbReference>
<feature type="compositionally biased region" description="Low complexity" evidence="10">
    <location>
        <begin position="869"/>
        <end position="880"/>
    </location>
</feature>
<dbReference type="EMBL" id="JAUIZM010000001">
    <property type="protein sequence ID" value="KAK1401678.1"/>
    <property type="molecule type" value="Genomic_DNA"/>
</dbReference>
<feature type="active site" evidence="9">
    <location>
        <position position="393"/>
    </location>
</feature>
<feature type="transmembrane region" description="Helical" evidence="11">
    <location>
        <begin position="7"/>
        <end position="28"/>
    </location>
</feature>
<evidence type="ECO:0000259" key="12">
    <source>
        <dbReference type="SMART" id="SM00856"/>
    </source>
</evidence>
<evidence type="ECO:0000256" key="2">
    <source>
        <dbReference type="ARBA" id="ARBA00006027"/>
    </source>
</evidence>
<keyword evidence="11" id="KW-0472">Membrane</keyword>
<evidence type="ECO:0000256" key="11">
    <source>
        <dbReference type="SAM" id="Phobius"/>
    </source>
</evidence>
<dbReference type="Gene3D" id="2.160.20.10">
    <property type="entry name" value="Single-stranded right-handed beta-helix, Pectin lyase-like"/>
    <property type="match status" value="1"/>
</dbReference>
<feature type="compositionally biased region" description="Polar residues" evidence="10">
    <location>
        <begin position="740"/>
        <end position="749"/>
    </location>
</feature>
<evidence type="ECO:0000256" key="7">
    <source>
        <dbReference type="ARBA" id="ARBA00023316"/>
    </source>
</evidence>
<evidence type="ECO:0000313" key="14">
    <source>
        <dbReference type="Proteomes" id="UP001237642"/>
    </source>
</evidence>
<keyword evidence="11" id="KW-0812">Transmembrane</keyword>
<feature type="compositionally biased region" description="Low complexity" evidence="10">
    <location>
        <begin position="659"/>
        <end position="684"/>
    </location>
</feature>
<keyword evidence="7" id="KW-0961">Cell wall biogenesis/degradation</keyword>
<dbReference type="InterPro" id="IPR000070">
    <property type="entry name" value="Pectinesterase_cat"/>
</dbReference>
<dbReference type="Proteomes" id="UP001237642">
    <property type="component" value="Unassembled WGS sequence"/>
</dbReference>
<organism evidence="13 14">
    <name type="scientific">Heracleum sosnowskyi</name>
    <dbReference type="NCBI Taxonomy" id="360622"/>
    <lineage>
        <taxon>Eukaryota</taxon>
        <taxon>Viridiplantae</taxon>
        <taxon>Streptophyta</taxon>
        <taxon>Embryophyta</taxon>
        <taxon>Tracheophyta</taxon>
        <taxon>Spermatophyta</taxon>
        <taxon>Magnoliopsida</taxon>
        <taxon>eudicotyledons</taxon>
        <taxon>Gunneridae</taxon>
        <taxon>Pentapetalae</taxon>
        <taxon>asterids</taxon>
        <taxon>campanulids</taxon>
        <taxon>Apiales</taxon>
        <taxon>Apiaceae</taxon>
        <taxon>Apioideae</taxon>
        <taxon>apioid superclade</taxon>
        <taxon>Tordylieae</taxon>
        <taxon>Tordyliinae</taxon>
        <taxon>Heracleum</taxon>
    </lineage>
</organism>
<evidence type="ECO:0000256" key="6">
    <source>
        <dbReference type="ARBA" id="ARBA00023085"/>
    </source>
</evidence>
<feature type="compositionally biased region" description="Polar residues" evidence="10">
    <location>
        <begin position="723"/>
        <end position="732"/>
    </location>
</feature>
<feature type="compositionally biased region" description="Polar residues" evidence="10">
    <location>
        <begin position="689"/>
        <end position="715"/>
    </location>
</feature>
<dbReference type="InterPro" id="IPR033131">
    <property type="entry name" value="Pectinesterase_Asp_AS"/>
</dbReference>
<keyword evidence="6" id="KW-0063">Aspartyl esterase</keyword>
<sequence>MDKTNKRYAIIGFSSLALVAIVLVVTIGNQNKITSHDKHITLSEKTLLDICHGVDFRDACVAHLPFRKDHDPRHLLRTVFEVAMTNLRIASKRALSLRLLHREPLIKGALSGCSELTEMAISDLQRSVDKFIHHEFGTLARILNDVLFWVSGAMTYQETCLDGFVYTHGLVGQHMRLALKTGMELTTNALAMMTHVASRFESSIEKTATIHINRRLKSMARFPEWLDSNKRRLLEDNQGNLKADLVVAQDGSGKYTTINEALWDIPKHSHRTFVLYIKEGVYYEQVQFNSSMTNVMLVGDGPRKTRISGSLNFIDGTTTYRSATVAVSGDYFIAKDIGFENTAGPEKHQAVALRVGADRSIFYNCQMDGYQDTLYTHTYRQFYRDCVISGTVDFVFGDAAAVFQNCTFLIRKPMDNQQCIVTAQGRRNIRQPTGLVFQNCTIIGDSSLQPVKNKFRSYLGRPWKEYSRTVIMESFIGDVIQPDGFLPWNGTFALDTLFYTEFNNRGPGSNKDKRVKWPGIVELSPDRIQRFTASKFIEGDSWVPSSKVPYASGLIYEPRQQTESTPVSAEENADSSYMNIRDSYNPHNNLTSSPPLPTPTDSSPPAPVSVDQGSSTSPAADNSASPAAPMSVNQDSSAPPAEDNSASRAAPAVPSTDTSSNSASRAAPAVPSSDTSSNSASRAAPAIPSTDTRSNSASRPAPTVPSTDTRSNSASRAAPAVPSTDTRSNSASRAAPAVPSTDTRSNSASRAAPAVPSTDTRSNSASRAAPAVPSSDTSSNSASRAAPTIPSTDTRSNSASRAAPAVPSTDTRSNSASRVAPAIPSTDTRSNSDSLAAPTVPATDRGSDFASPTEPTVRTTDRSSDFASPTEPTTVRTTETGQNFGNPTRQTRPSKGFDANFAFSTVLNIH</sequence>
<comment type="similarity">
    <text evidence="3">In the C-terminal section; belongs to the pectinesterase family.</text>
</comment>
<dbReference type="SMART" id="SM00856">
    <property type="entry name" value="PMEI"/>
    <property type="match status" value="1"/>
</dbReference>
<comment type="similarity">
    <text evidence="2">In the N-terminal section; belongs to the PMEI family.</text>
</comment>
<evidence type="ECO:0000256" key="1">
    <source>
        <dbReference type="ARBA" id="ARBA00005184"/>
    </source>
</evidence>
<gene>
    <name evidence="13" type="ORF">POM88_001283</name>
</gene>
<evidence type="ECO:0000313" key="13">
    <source>
        <dbReference type="EMBL" id="KAK1401678.1"/>
    </source>
</evidence>
<reference evidence="13" key="2">
    <citation type="submission" date="2023-05" db="EMBL/GenBank/DDBJ databases">
        <authorList>
            <person name="Schelkunov M.I."/>
        </authorList>
    </citation>
    <scope>NUCLEOTIDE SEQUENCE</scope>
    <source>
        <strain evidence="13">Hsosn_3</strain>
        <tissue evidence="13">Leaf</tissue>
    </source>
</reference>
<dbReference type="GO" id="GO:0004857">
    <property type="term" value="F:enzyme inhibitor activity"/>
    <property type="evidence" value="ECO:0007669"/>
    <property type="project" value="InterPro"/>
</dbReference>
<feature type="compositionally biased region" description="Polar residues" evidence="10">
    <location>
        <begin position="881"/>
        <end position="893"/>
    </location>
</feature>
<evidence type="ECO:0000256" key="9">
    <source>
        <dbReference type="PROSITE-ProRule" id="PRU10040"/>
    </source>
</evidence>
<dbReference type="InterPro" id="IPR011050">
    <property type="entry name" value="Pectin_lyase_fold/virulence"/>
</dbReference>
<comment type="pathway">
    <text evidence="1">Glycan metabolism; pectin degradation; 2-dehydro-3-deoxy-D-gluconate from pectin: step 1/5.</text>
</comment>
<feature type="compositionally biased region" description="Polar residues" evidence="10">
    <location>
        <begin position="825"/>
        <end position="834"/>
    </location>
</feature>
<dbReference type="GO" id="GO:0042545">
    <property type="term" value="P:cell wall modification"/>
    <property type="evidence" value="ECO:0007669"/>
    <property type="project" value="InterPro"/>
</dbReference>
<feature type="compositionally biased region" description="Polar residues" evidence="10">
    <location>
        <begin position="808"/>
        <end position="817"/>
    </location>
</feature>
<keyword evidence="5" id="KW-0378">Hydrolase</keyword>
<dbReference type="NCBIfam" id="TIGR01614">
    <property type="entry name" value="PME_inhib"/>
    <property type="match status" value="1"/>
</dbReference>
<keyword evidence="11" id="KW-1133">Transmembrane helix</keyword>
<feature type="compositionally biased region" description="Low complexity" evidence="10">
    <location>
        <begin position="608"/>
        <end position="631"/>
    </location>
</feature>
<dbReference type="AlphaFoldDB" id="A0AAD8JD84"/>
<feature type="compositionally biased region" description="Pro residues" evidence="10">
    <location>
        <begin position="594"/>
        <end position="607"/>
    </location>
</feature>
<dbReference type="Pfam" id="PF04043">
    <property type="entry name" value="PMEI"/>
    <property type="match status" value="1"/>
</dbReference>
<comment type="catalytic activity">
    <reaction evidence="8">
        <text>[(1-&gt;4)-alpha-D-galacturonosyl methyl ester](n) + n H2O = [(1-&gt;4)-alpha-D-galacturonosyl](n) + n methanol + n H(+)</text>
        <dbReference type="Rhea" id="RHEA:22380"/>
        <dbReference type="Rhea" id="RHEA-COMP:14570"/>
        <dbReference type="Rhea" id="RHEA-COMP:14573"/>
        <dbReference type="ChEBI" id="CHEBI:15377"/>
        <dbReference type="ChEBI" id="CHEBI:15378"/>
        <dbReference type="ChEBI" id="CHEBI:17790"/>
        <dbReference type="ChEBI" id="CHEBI:140522"/>
        <dbReference type="ChEBI" id="CHEBI:140523"/>
        <dbReference type="EC" id="3.1.1.11"/>
    </reaction>
</comment>
<dbReference type="EC" id="3.1.1.11" evidence="4"/>
<proteinExistence type="inferred from homology"/>
<dbReference type="PANTHER" id="PTHR31707">
    <property type="entry name" value="PECTINESTERASE"/>
    <property type="match status" value="1"/>
</dbReference>
<dbReference type="Pfam" id="PF01095">
    <property type="entry name" value="Pectinesterase"/>
    <property type="match status" value="1"/>
</dbReference>
<comment type="caution">
    <text evidence="13">The sequence shown here is derived from an EMBL/GenBank/DDBJ whole genome shotgun (WGS) entry which is preliminary data.</text>
</comment>
<dbReference type="Gene3D" id="1.20.140.40">
    <property type="entry name" value="Invertase/pectin methylesterase inhibitor family protein"/>
    <property type="match status" value="1"/>
</dbReference>
<evidence type="ECO:0000256" key="3">
    <source>
        <dbReference type="ARBA" id="ARBA00007786"/>
    </source>
</evidence>
<dbReference type="SUPFAM" id="SSF101148">
    <property type="entry name" value="Plant invertase/pectin methylesterase inhibitor"/>
    <property type="match status" value="1"/>
</dbReference>
<dbReference type="CDD" id="cd15798">
    <property type="entry name" value="PMEI-like_3"/>
    <property type="match status" value="1"/>
</dbReference>
<feature type="domain" description="Pectinesterase inhibitor" evidence="12">
    <location>
        <begin position="42"/>
        <end position="192"/>
    </location>
</feature>
<dbReference type="InterPro" id="IPR006501">
    <property type="entry name" value="Pectinesterase_inhib_dom"/>
</dbReference>
<feature type="region of interest" description="Disordered" evidence="10">
    <location>
        <begin position="578"/>
        <end position="897"/>
    </location>
</feature>
<dbReference type="SUPFAM" id="SSF51126">
    <property type="entry name" value="Pectin lyase-like"/>
    <property type="match status" value="1"/>
</dbReference>
<name>A0AAD8JD84_9APIA</name>
<dbReference type="InterPro" id="IPR012334">
    <property type="entry name" value="Pectin_lyas_fold"/>
</dbReference>
<dbReference type="PROSITE" id="PS00503">
    <property type="entry name" value="PECTINESTERASE_2"/>
    <property type="match status" value="1"/>
</dbReference>
<feature type="compositionally biased region" description="Polar residues" evidence="10">
    <location>
        <begin position="789"/>
        <end position="800"/>
    </location>
</feature>
<evidence type="ECO:0000256" key="5">
    <source>
        <dbReference type="ARBA" id="ARBA00022801"/>
    </source>
</evidence>
<reference evidence="13" key="1">
    <citation type="submission" date="2023-02" db="EMBL/GenBank/DDBJ databases">
        <title>Genome of toxic invasive species Heracleum sosnowskyi carries increased number of genes despite the absence of recent whole-genome duplications.</title>
        <authorList>
            <person name="Schelkunov M."/>
            <person name="Shtratnikova V."/>
            <person name="Makarenko M."/>
            <person name="Klepikova A."/>
            <person name="Omelchenko D."/>
            <person name="Novikova G."/>
            <person name="Obukhova E."/>
            <person name="Bogdanov V."/>
            <person name="Penin A."/>
            <person name="Logacheva M."/>
        </authorList>
    </citation>
    <scope>NUCLEOTIDE SEQUENCE</scope>
    <source>
        <strain evidence="13">Hsosn_3</strain>
        <tissue evidence="13">Leaf</tissue>
    </source>
</reference>
<feature type="compositionally biased region" description="Low complexity" evidence="10">
    <location>
        <begin position="761"/>
        <end position="786"/>
    </location>
</feature>
<evidence type="ECO:0000256" key="8">
    <source>
        <dbReference type="ARBA" id="ARBA00047928"/>
    </source>
</evidence>
<evidence type="ECO:0000256" key="4">
    <source>
        <dbReference type="ARBA" id="ARBA00013229"/>
    </source>
</evidence>
<accession>A0AAD8JD84</accession>